<dbReference type="Pfam" id="PF17827">
    <property type="entry name" value="PrmC_N"/>
    <property type="match status" value="1"/>
</dbReference>
<evidence type="ECO:0000256" key="3">
    <source>
        <dbReference type="ARBA" id="ARBA00022691"/>
    </source>
</evidence>
<dbReference type="PROSITE" id="PS00092">
    <property type="entry name" value="N6_MTASE"/>
    <property type="match status" value="1"/>
</dbReference>
<keyword evidence="2 5" id="KW-0808">Transferase</keyword>
<dbReference type="GO" id="GO:0102559">
    <property type="term" value="F:peptide chain release factor N(5)-glutamine methyltransferase activity"/>
    <property type="evidence" value="ECO:0007669"/>
    <property type="project" value="UniProtKB-EC"/>
</dbReference>
<feature type="binding site" evidence="5">
    <location>
        <position position="190"/>
    </location>
    <ligand>
        <name>S-adenosyl-L-methionine</name>
        <dbReference type="ChEBI" id="CHEBI:59789"/>
    </ligand>
</feature>
<dbReference type="NCBIfam" id="TIGR03534">
    <property type="entry name" value="RF_mod_PrmC"/>
    <property type="match status" value="1"/>
</dbReference>
<feature type="domain" description="Release factor glutamine methyltransferase N-terminal" evidence="7">
    <location>
        <begin position="7"/>
        <end position="77"/>
    </location>
</feature>
<dbReference type="InterPro" id="IPR007848">
    <property type="entry name" value="Small_mtfrase_dom"/>
</dbReference>
<dbReference type="EC" id="2.1.1.297" evidence="5"/>
<feature type="binding site" evidence="5">
    <location>
        <begin position="190"/>
        <end position="193"/>
    </location>
    <ligand>
        <name>substrate</name>
    </ligand>
</feature>
<accession>A0A1H0I980</accession>
<dbReference type="CDD" id="cd02440">
    <property type="entry name" value="AdoMet_MTases"/>
    <property type="match status" value="1"/>
</dbReference>
<dbReference type="InterPro" id="IPR002052">
    <property type="entry name" value="DNA_methylase_N6_adenine_CS"/>
</dbReference>
<dbReference type="PANTHER" id="PTHR18895:SF74">
    <property type="entry name" value="MTRF1L RELEASE FACTOR GLUTAMINE METHYLTRANSFERASE"/>
    <property type="match status" value="1"/>
</dbReference>
<comment type="function">
    <text evidence="5">Methylates the class 1 translation termination release factors RF1/PrfA and RF2/PrfB on the glutamine residue of the universally conserved GGQ motif.</text>
</comment>
<dbReference type="Gene3D" id="1.10.8.10">
    <property type="entry name" value="DNA helicase RuvA subunit, C-terminal domain"/>
    <property type="match status" value="1"/>
</dbReference>
<dbReference type="InterPro" id="IPR040758">
    <property type="entry name" value="PrmC_N"/>
</dbReference>
<dbReference type="HAMAP" id="MF_02126">
    <property type="entry name" value="RF_methyltr_PrmC"/>
    <property type="match status" value="1"/>
</dbReference>
<dbReference type="AlphaFoldDB" id="A0A1H0I980"/>
<evidence type="ECO:0000256" key="4">
    <source>
        <dbReference type="ARBA" id="ARBA00048391"/>
    </source>
</evidence>
<evidence type="ECO:0000256" key="2">
    <source>
        <dbReference type="ARBA" id="ARBA00022679"/>
    </source>
</evidence>
<evidence type="ECO:0000313" key="9">
    <source>
        <dbReference type="Proteomes" id="UP000198793"/>
    </source>
</evidence>
<dbReference type="Gene3D" id="3.40.50.150">
    <property type="entry name" value="Vaccinia Virus protein VP39"/>
    <property type="match status" value="1"/>
</dbReference>
<feature type="binding site" evidence="5">
    <location>
        <position position="146"/>
    </location>
    <ligand>
        <name>S-adenosyl-L-methionine</name>
        <dbReference type="ChEBI" id="CHEBI:59789"/>
    </ligand>
</feature>
<dbReference type="Pfam" id="PF05175">
    <property type="entry name" value="MTS"/>
    <property type="match status" value="1"/>
</dbReference>
<evidence type="ECO:0000256" key="1">
    <source>
        <dbReference type="ARBA" id="ARBA00022603"/>
    </source>
</evidence>
<dbReference type="InterPro" id="IPR050320">
    <property type="entry name" value="N5-glutamine_MTase"/>
</dbReference>
<dbReference type="SUPFAM" id="SSF53335">
    <property type="entry name" value="S-adenosyl-L-methionine-dependent methyltransferases"/>
    <property type="match status" value="1"/>
</dbReference>
<dbReference type="InterPro" id="IPR004556">
    <property type="entry name" value="HemK-like"/>
</dbReference>
<feature type="binding site" evidence="5">
    <location>
        <position position="175"/>
    </location>
    <ligand>
        <name>S-adenosyl-L-methionine</name>
        <dbReference type="ChEBI" id="CHEBI:59789"/>
    </ligand>
</feature>
<dbReference type="RefSeq" id="WP_342028256.1">
    <property type="nucleotide sequence ID" value="NZ_FNIT01000005.1"/>
</dbReference>
<gene>
    <name evidence="5" type="primary">prmC</name>
    <name evidence="8" type="ORF">SAMN05192530_10512</name>
</gene>
<proteinExistence type="inferred from homology"/>
<evidence type="ECO:0000259" key="6">
    <source>
        <dbReference type="Pfam" id="PF05175"/>
    </source>
</evidence>
<evidence type="ECO:0000256" key="5">
    <source>
        <dbReference type="HAMAP-Rule" id="MF_02126"/>
    </source>
</evidence>
<protein>
    <recommendedName>
        <fullName evidence="5">Release factor glutamine methyltransferase</fullName>
        <shortName evidence="5">RF MTase</shortName>
        <ecNumber evidence="5">2.1.1.297</ecNumber>
    </recommendedName>
    <alternativeName>
        <fullName evidence="5">N5-glutamine methyltransferase PrmC</fullName>
    </alternativeName>
    <alternativeName>
        <fullName evidence="5">Protein-(glutamine-N5) MTase PrmC</fullName>
    </alternativeName>
    <alternativeName>
        <fullName evidence="5">Protein-glutamine N-methyltransferase PrmC</fullName>
    </alternativeName>
</protein>
<evidence type="ECO:0000259" key="7">
    <source>
        <dbReference type="Pfam" id="PF17827"/>
    </source>
</evidence>
<organism evidence="8 9">
    <name type="scientific">Aureimonas jatrophae</name>
    <dbReference type="NCBI Taxonomy" id="1166073"/>
    <lineage>
        <taxon>Bacteria</taxon>
        <taxon>Pseudomonadati</taxon>
        <taxon>Pseudomonadota</taxon>
        <taxon>Alphaproteobacteria</taxon>
        <taxon>Hyphomicrobiales</taxon>
        <taxon>Aurantimonadaceae</taxon>
        <taxon>Aureimonas</taxon>
    </lineage>
</organism>
<comment type="catalytic activity">
    <reaction evidence="4 5">
        <text>L-glutaminyl-[peptide chain release factor] + S-adenosyl-L-methionine = N(5)-methyl-L-glutaminyl-[peptide chain release factor] + S-adenosyl-L-homocysteine + H(+)</text>
        <dbReference type="Rhea" id="RHEA:42896"/>
        <dbReference type="Rhea" id="RHEA-COMP:10271"/>
        <dbReference type="Rhea" id="RHEA-COMP:10272"/>
        <dbReference type="ChEBI" id="CHEBI:15378"/>
        <dbReference type="ChEBI" id="CHEBI:30011"/>
        <dbReference type="ChEBI" id="CHEBI:57856"/>
        <dbReference type="ChEBI" id="CHEBI:59789"/>
        <dbReference type="ChEBI" id="CHEBI:61891"/>
        <dbReference type="EC" id="2.1.1.297"/>
    </reaction>
</comment>
<dbReference type="GO" id="GO:0032259">
    <property type="term" value="P:methylation"/>
    <property type="evidence" value="ECO:0007669"/>
    <property type="project" value="UniProtKB-KW"/>
</dbReference>
<dbReference type="PANTHER" id="PTHR18895">
    <property type="entry name" value="HEMK METHYLTRANSFERASE"/>
    <property type="match status" value="1"/>
</dbReference>
<dbReference type="Proteomes" id="UP000198793">
    <property type="component" value="Unassembled WGS sequence"/>
</dbReference>
<keyword evidence="1 5" id="KW-0489">Methyltransferase</keyword>
<dbReference type="InterPro" id="IPR019874">
    <property type="entry name" value="RF_methyltr_PrmC"/>
</dbReference>
<keyword evidence="9" id="KW-1185">Reference proteome</keyword>
<feature type="domain" description="Methyltransferase small" evidence="6">
    <location>
        <begin position="113"/>
        <end position="193"/>
    </location>
</feature>
<reference evidence="8 9" key="1">
    <citation type="submission" date="2016-10" db="EMBL/GenBank/DDBJ databases">
        <authorList>
            <person name="de Groot N.N."/>
        </authorList>
    </citation>
    <scope>NUCLEOTIDE SEQUENCE [LARGE SCALE GENOMIC DNA]</scope>
    <source>
        <strain evidence="9">L7-484,KACC 16230,DSM 25025</strain>
    </source>
</reference>
<comment type="similarity">
    <text evidence="5">Belongs to the protein N5-glutamine methyltransferase family. PrmC subfamily.</text>
</comment>
<dbReference type="InterPro" id="IPR029063">
    <property type="entry name" value="SAM-dependent_MTases_sf"/>
</dbReference>
<name>A0A1H0I980_9HYPH</name>
<sequence>MAVTLAEALRGARARLREAGLPEADLDARLLLGWACELDATGLFLRERDVIEPAAAARLEAALARRAAGEPAHRIIGRRAFFDHEFELSRETLEPRPDTETLVHLASRALSERPVAPRFADVGTGTGVLAVSLLALHPGAFCVATDLSEGALATARHNARAARVADRFLALRADFLTCFAPMSLDFVVSNPPYIPTGDLPSLSREVREHDPLLALDGGLDGLAAYRAIIGEAARVLTPSGDILVEIGIGQAEDVAAIGQSHGFGLVAAEADLGGIVRALRLSRTAHESHKHGENRTQTIG</sequence>
<evidence type="ECO:0000313" key="8">
    <source>
        <dbReference type="EMBL" id="SDO27651.1"/>
    </source>
</evidence>
<dbReference type="GO" id="GO:0003676">
    <property type="term" value="F:nucleic acid binding"/>
    <property type="evidence" value="ECO:0007669"/>
    <property type="project" value="InterPro"/>
</dbReference>
<keyword evidence="3 5" id="KW-0949">S-adenosyl-L-methionine</keyword>
<dbReference type="NCBIfam" id="TIGR00536">
    <property type="entry name" value="hemK_fam"/>
    <property type="match status" value="1"/>
</dbReference>
<dbReference type="EMBL" id="FNIT01000005">
    <property type="protein sequence ID" value="SDO27651.1"/>
    <property type="molecule type" value="Genomic_DNA"/>
</dbReference>
<feature type="binding site" evidence="5">
    <location>
        <begin position="123"/>
        <end position="127"/>
    </location>
    <ligand>
        <name>S-adenosyl-L-methionine</name>
        <dbReference type="ChEBI" id="CHEBI:59789"/>
    </ligand>
</feature>
<dbReference type="STRING" id="1166073.SAMN05192530_10512"/>